<gene>
    <name evidence="13" type="ORF">SAPIO_CDS0546</name>
</gene>
<dbReference type="PIRSF" id="PIRSF038120">
    <property type="entry name" value="Ubiquitinyl_hydrolase_UCH37"/>
    <property type="match status" value="1"/>
</dbReference>
<dbReference type="GO" id="GO:0000338">
    <property type="term" value="P:protein deneddylation"/>
    <property type="evidence" value="ECO:0007669"/>
    <property type="project" value="EnsemblFungi"/>
</dbReference>
<dbReference type="GO" id="GO:0016579">
    <property type="term" value="P:protein deubiquitination"/>
    <property type="evidence" value="ECO:0007669"/>
    <property type="project" value="InterPro"/>
</dbReference>
<name>A0A084GH89_PSEDA</name>
<feature type="active site" description="Nucleophile" evidence="8 10">
    <location>
        <position position="91"/>
    </location>
</feature>
<dbReference type="Pfam" id="PF18031">
    <property type="entry name" value="UCH_C"/>
    <property type="match status" value="1"/>
</dbReference>
<evidence type="ECO:0000313" key="13">
    <source>
        <dbReference type="EMBL" id="KEZ46701.1"/>
    </source>
</evidence>
<dbReference type="OMA" id="YIQYEIQ"/>
<dbReference type="Gene3D" id="3.40.532.10">
    <property type="entry name" value="Peptidase C12, ubiquitin carboxyl-terminal hydrolase"/>
    <property type="match status" value="1"/>
</dbReference>
<dbReference type="FunFam" id="3.40.532.10:FF:000009">
    <property type="entry name" value="Ubiquitin carboxyl-terminal hydrolase"/>
    <property type="match status" value="1"/>
</dbReference>
<dbReference type="PANTHER" id="PTHR10589">
    <property type="entry name" value="UBIQUITIN CARBOXYL-TERMINAL HYDROLASE"/>
    <property type="match status" value="1"/>
</dbReference>
<dbReference type="PROSITE" id="PS52048">
    <property type="entry name" value="UCH_DOMAIN"/>
    <property type="match status" value="1"/>
</dbReference>
<accession>A0A084GH89</accession>
<evidence type="ECO:0000256" key="2">
    <source>
        <dbReference type="ARBA" id="ARBA00009326"/>
    </source>
</evidence>
<keyword evidence="14" id="KW-1185">Reference proteome</keyword>
<dbReference type="InterPro" id="IPR041507">
    <property type="entry name" value="UCH_C"/>
</dbReference>
<keyword evidence="6 7" id="KW-0788">Thiol protease</keyword>
<proteinExistence type="inferred from homology"/>
<dbReference type="GO" id="GO:0019784">
    <property type="term" value="F:deNEDDylase activity"/>
    <property type="evidence" value="ECO:0007669"/>
    <property type="project" value="EnsemblFungi"/>
</dbReference>
<dbReference type="VEuPathDB" id="FungiDB:SAPIO_CDS0546"/>
<evidence type="ECO:0000256" key="6">
    <source>
        <dbReference type="ARBA" id="ARBA00022807"/>
    </source>
</evidence>
<protein>
    <recommendedName>
        <fullName evidence="7 11">Ubiquitin carboxyl-terminal hydrolase</fullName>
        <ecNumber evidence="7 11">3.4.19.12</ecNumber>
    </recommendedName>
</protein>
<evidence type="ECO:0000256" key="1">
    <source>
        <dbReference type="ARBA" id="ARBA00000707"/>
    </source>
</evidence>
<feature type="domain" description="UCH catalytic" evidence="12">
    <location>
        <begin position="4"/>
        <end position="228"/>
    </location>
</feature>
<sequence>MSGGWNTIESDAGVFTYLLENLGVKDVQFEELLSLDPSYLSALHPVYGVIFLFKFPTDRPYMGASAPHDGTYDHAASEEIFFAHQTIQNACGTQALLSVVLNRPEIDVGTQLAEFKEFAGVLPPDIRGEALSNSELIREVHNSFAKSSPFVDETQKEGEPDDAFHFIAYLPINGKLYELDGLQPAPISHGDCAAAPEAFAAKVMDVLQRRIARYDASEIRFNLLAVVRDRRLAAREIGDVDTLEAEERKREAWMFENALRRHNFVGFAGEVLKGVVKAKVAEGKFDEWIKDATAKREAEWMAMQKITAARKQGGDVEMEG</sequence>
<keyword evidence="3 7" id="KW-0645">Protease</keyword>
<feature type="active site" description="Proton donor" evidence="8 10">
    <location>
        <position position="165"/>
    </location>
</feature>
<comment type="catalytic activity">
    <reaction evidence="1 7 10 11">
        <text>Thiol-dependent hydrolysis of ester, thioester, amide, peptide and isopeptide bonds formed by the C-terminal Gly of ubiquitin (a 76-residue protein attached to proteins as an intracellular targeting signal).</text>
        <dbReference type="EC" id="3.4.19.12"/>
    </reaction>
</comment>
<evidence type="ECO:0000256" key="7">
    <source>
        <dbReference type="PIRNR" id="PIRNR038120"/>
    </source>
</evidence>
<evidence type="ECO:0000313" key="14">
    <source>
        <dbReference type="Proteomes" id="UP000028545"/>
    </source>
</evidence>
<evidence type="ECO:0000259" key="12">
    <source>
        <dbReference type="PROSITE" id="PS52048"/>
    </source>
</evidence>
<comment type="caution">
    <text evidence="13">The sequence shown here is derived from an EMBL/GenBank/DDBJ whole genome shotgun (WGS) entry which is preliminary data.</text>
</comment>
<reference evidence="13 14" key="1">
    <citation type="journal article" date="2014" name="Genome Announc.">
        <title>Draft genome sequence of the pathogenic fungus Scedosporium apiospermum.</title>
        <authorList>
            <person name="Vandeputte P."/>
            <person name="Ghamrawi S."/>
            <person name="Rechenmann M."/>
            <person name="Iltis A."/>
            <person name="Giraud S."/>
            <person name="Fleury M."/>
            <person name="Thornton C."/>
            <person name="Delhaes L."/>
            <person name="Meyer W."/>
            <person name="Papon N."/>
            <person name="Bouchara J.P."/>
        </authorList>
    </citation>
    <scope>NUCLEOTIDE SEQUENCE [LARGE SCALE GENOMIC DNA]</scope>
    <source>
        <strain evidence="13 14">IHEM 14462</strain>
    </source>
</reference>
<evidence type="ECO:0000256" key="9">
    <source>
        <dbReference type="PIRSR" id="PIRSR038120-2"/>
    </source>
</evidence>
<evidence type="ECO:0000256" key="11">
    <source>
        <dbReference type="RuleBase" id="RU361215"/>
    </source>
</evidence>
<dbReference type="GeneID" id="27718698"/>
<feature type="site" description="Transition state stabilizer" evidence="10">
    <location>
        <position position="85"/>
    </location>
</feature>
<dbReference type="AlphaFoldDB" id="A0A084GH89"/>
<evidence type="ECO:0000256" key="5">
    <source>
        <dbReference type="ARBA" id="ARBA00022801"/>
    </source>
</evidence>
<dbReference type="CDD" id="cd09617">
    <property type="entry name" value="Peptidase_C12_UCH37_BAP1"/>
    <property type="match status" value="1"/>
</dbReference>
<keyword evidence="4 7" id="KW-0833">Ubl conjugation pathway</keyword>
<feature type="site" description="Important for enzyme activity" evidence="9 10">
    <location>
        <position position="180"/>
    </location>
</feature>
<dbReference type="EC" id="3.4.19.12" evidence="7 11"/>
<dbReference type="InterPro" id="IPR017390">
    <property type="entry name" value="Ubiquitinyl_hydrolase_UCH37"/>
</dbReference>
<evidence type="ECO:0000256" key="8">
    <source>
        <dbReference type="PIRSR" id="PIRSR038120-1"/>
    </source>
</evidence>
<dbReference type="SUPFAM" id="SSF54001">
    <property type="entry name" value="Cysteine proteinases"/>
    <property type="match status" value="1"/>
</dbReference>
<keyword evidence="5 7" id="KW-0378">Hydrolase</keyword>
<dbReference type="InterPro" id="IPR036959">
    <property type="entry name" value="Peptidase_C12_UCH_sf"/>
</dbReference>
<dbReference type="InterPro" id="IPR001578">
    <property type="entry name" value="Peptidase_C12_UCH"/>
</dbReference>
<dbReference type="GO" id="GO:0004843">
    <property type="term" value="F:cysteine-type deubiquitinase activity"/>
    <property type="evidence" value="ECO:0007669"/>
    <property type="project" value="UniProtKB-UniRule"/>
</dbReference>
<dbReference type="PRINTS" id="PR00707">
    <property type="entry name" value="UBCTHYDRLASE"/>
</dbReference>
<comment type="similarity">
    <text evidence="2 7 10 11">Belongs to the peptidase C12 family.</text>
</comment>
<dbReference type="GO" id="GO:0071629">
    <property type="term" value="P:cytoplasm protein quality control by the ubiquitin-proteasome system"/>
    <property type="evidence" value="ECO:0007669"/>
    <property type="project" value="EnsemblFungi"/>
</dbReference>
<dbReference type="PANTHER" id="PTHR10589:SF16">
    <property type="entry name" value="UBIQUITIN CARBOXYL-TERMINAL HYDROLASE ISOZYME L5"/>
    <property type="match status" value="1"/>
</dbReference>
<dbReference type="Proteomes" id="UP000028545">
    <property type="component" value="Unassembled WGS sequence"/>
</dbReference>
<evidence type="ECO:0000256" key="3">
    <source>
        <dbReference type="ARBA" id="ARBA00022670"/>
    </source>
</evidence>
<dbReference type="HOGENOM" id="CLU_018316_1_0_1"/>
<organism evidence="13 14">
    <name type="scientific">Pseudallescheria apiosperma</name>
    <name type="common">Scedosporium apiospermum</name>
    <dbReference type="NCBI Taxonomy" id="563466"/>
    <lineage>
        <taxon>Eukaryota</taxon>
        <taxon>Fungi</taxon>
        <taxon>Dikarya</taxon>
        <taxon>Ascomycota</taxon>
        <taxon>Pezizomycotina</taxon>
        <taxon>Sordariomycetes</taxon>
        <taxon>Hypocreomycetidae</taxon>
        <taxon>Microascales</taxon>
        <taxon>Microascaceae</taxon>
        <taxon>Scedosporium</taxon>
    </lineage>
</organism>
<dbReference type="InterPro" id="IPR038765">
    <property type="entry name" value="Papain-like_cys_pep_sf"/>
</dbReference>
<dbReference type="EMBL" id="JOWA01000022">
    <property type="protein sequence ID" value="KEZ46701.1"/>
    <property type="molecule type" value="Genomic_DNA"/>
</dbReference>
<dbReference type="Pfam" id="PF01088">
    <property type="entry name" value="Peptidase_C12"/>
    <property type="match status" value="1"/>
</dbReference>
<evidence type="ECO:0000256" key="10">
    <source>
        <dbReference type="PROSITE-ProRule" id="PRU01393"/>
    </source>
</evidence>
<dbReference type="RefSeq" id="XP_016646500.1">
    <property type="nucleotide sequence ID" value="XM_016783300.1"/>
</dbReference>
<dbReference type="KEGG" id="sapo:SAPIO_CDS0546"/>
<evidence type="ECO:0000256" key="4">
    <source>
        <dbReference type="ARBA" id="ARBA00022786"/>
    </source>
</evidence>
<dbReference type="GO" id="GO:0005737">
    <property type="term" value="C:cytoplasm"/>
    <property type="evidence" value="ECO:0007669"/>
    <property type="project" value="TreeGrafter"/>
</dbReference>
<dbReference type="OrthoDB" id="1924260at2759"/>